<dbReference type="STRING" id="1123350.SAMN02744040_00469"/>
<keyword evidence="1" id="KW-0472">Membrane</keyword>
<reference evidence="3" key="1">
    <citation type="submission" date="2016-11" db="EMBL/GenBank/DDBJ databases">
        <authorList>
            <person name="Varghese N."/>
            <person name="Submissions S."/>
        </authorList>
    </citation>
    <scope>NUCLEOTIDE SEQUENCE [LARGE SCALE GENOMIC DNA]</scope>
    <source>
        <strain evidence="3">DSM 15285</strain>
    </source>
</reference>
<dbReference type="Pfam" id="PF06961">
    <property type="entry name" value="DUF1294"/>
    <property type="match status" value="1"/>
</dbReference>
<keyword evidence="1" id="KW-1133">Transmembrane helix</keyword>
<evidence type="ECO:0000313" key="3">
    <source>
        <dbReference type="Proteomes" id="UP000242520"/>
    </source>
</evidence>
<dbReference type="InterPro" id="IPR010718">
    <property type="entry name" value="DUF1294"/>
</dbReference>
<proteinExistence type="predicted"/>
<dbReference type="AlphaFoldDB" id="A0A1M5PH58"/>
<dbReference type="Proteomes" id="UP000242520">
    <property type="component" value="Unassembled WGS sequence"/>
</dbReference>
<feature type="transmembrane region" description="Helical" evidence="1">
    <location>
        <begin position="59"/>
        <end position="79"/>
    </location>
</feature>
<evidence type="ECO:0000313" key="2">
    <source>
        <dbReference type="EMBL" id="SHH00799.1"/>
    </source>
</evidence>
<evidence type="ECO:0000256" key="1">
    <source>
        <dbReference type="SAM" id="Phobius"/>
    </source>
</evidence>
<feature type="transmembrane region" description="Helical" evidence="1">
    <location>
        <begin position="85"/>
        <end position="106"/>
    </location>
</feature>
<keyword evidence="1" id="KW-0812">Transmembrane</keyword>
<name>A0A1M5PH58_9FIRM</name>
<sequence length="112" mass="13379">MGFFKNTLGLFTNLDGFMKNLHMYLLYYYVVINFYGFILIWLDKRKAIRRRFRTREAKFFVISFIGGALGTVMGMTVFRHKTQKSSFYIGIPVIFLLNVIILFLVYKYIIFK</sequence>
<dbReference type="OrthoDB" id="1698854at2"/>
<gene>
    <name evidence="2" type="ORF">SAMN02744040_00469</name>
</gene>
<keyword evidence="3" id="KW-1185">Reference proteome</keyword>
<accession>A0A1M5PH58</accession>
<organism evidence="2 3">
    <name type="scientific">Tepidibacter thalassicus DSM 15285</name>
    <dbReference type="NCBI Taxonomy" id="1123350"/>
    <lineage>
        <taxon>Bacteria</taxon>
        <taxon>Bacillati</taxon>
        <taxon>Bacillota</taxon>
        <taxon>Clostridia</taxon>
        <taxon>Peptostreptococcales</taxon>
        <taxon>Peptostreptococcaceae</taxon>
        <taxon>Tepidibacter</taxon>
    </lineage>
</organism>
<feature type="transmembrane region" description="Helical" evidence="1">
    <location>
        <begin position="24"/>
        <end position="43"/>
    </location>
</feature>
<dbReference type="RefSeq" id="WP_084601900.1">
    <property type="nucleotide sequence ID" value="NZ_FQXH01000006.1"/>
</dbReference>
<dbReference type="EMBL" id="FQXH01000006">
    <property type="protein sequence ID" value="SHH00799.1"/>
    <property type="molecule type" value="Genomic_DNA"/>
</dbReference>
<protein>
    <submittedName>
        <fullName evidence="2">Uncharacterized membrane protein YsdA, DUF1294 family</fullName>
    </submittedName>
</protein>